<evidence type="ECO:0000256" key="1">
    <source>
        <dbReference type="ARBA" id="ARBA00023125"/>
    </source>
</evidence>
<dbReference type="SUPFAM" id="SSF100939">
    <property type="entry name" value="SPOC domain-like"/>
    <property type="match status" value="1"/>
</dbReference>
<dbReference type="OrthoDB" id="9795084at2"/>
<keyword evidence="2" id="KW-0233">DNA recombination</keyword>
<dbReference type="Pfam" id="PF02735">
    <property type="entry name" value="Ku"/>
    <property type="match status" value="1"/>
</dbReference>
<dbReference type="GO" id="GO:0003690">
    <property type="term" value="F:double-stranded DNA binding"/>
    <property type="evidence" value="ECO:0007669"/>
    <property type="project" value="UniProtKB-UniRule"/>
</dbReference>
<keyword evidence="1 2" id="KW-0238">DNA-binding</keyword>
<name>A0A378JMU5_9GAMM</name>
<dbReference type="InterPro" id="IPR009187">
    <property type="entry name" value="Prok_Ku"/>
</dbReference>
<keyword evidence="2" id="KW-0234">DNA repair</keyword>
<gene>
    <name evidence="2" type="primary">ku</name>
    <name evidence="4" type="ORF">NCTC13316_02155</name>
</gene>
<feature type="domain" description="Ku" evidence="3">
    <location>
        <begin position="53"/>
        <end position="184"/>
    </location>
</feature>
<dbReference type="NCBIfam" id="TIGR02772">
    <property type="entry name" value="Ku_bact"/>
    <property type="match status" value="1"/>
</dbReference>
<keyword evidence="2" id="KW-0227">DNA damage</keyword>
<dbReference type="CDD" id="cd00789">
    <property type="entry name" value="KU_like"/>
    <property type="match status" value="1"/>
</dbReference>
<comment type="function">
    <text evidence="2">With LigD forms a non-homologous end joining (NHEJ) DNA repair enzyme, which repairs dsDNA breaks with reduced fidelity. Binds linear dsDNA with 5'- and 3'- overhangs but not closed circular dsDNA nor ssDNA. Recruits and stimulates the ligase activity of LigD.</text>
</comment>
<comment type="subunit">
    <text evidence="2">Homodimer. Interacts with LigD.</text>
</comment>
<organism evidence="4 5">
    <name type="scientific">Legionella busanensis</name>
    <dbReference type="NCBI Taxonomy" id="190655"/>
    <lineage>
        <taxon>Bacteria</taxon>
        <taxon>Pseudomonadati</taxon>
        <taxon>Pseudomonadota</taxon>
        <taxon>Gammaproteobacteria</taxon>
        <taxon>Legionellales</taxon>
        <taxon>Legionellaceae</taxon>
        <taxon>Legionella</taxon>
    </lineage>
</organism>
<dbReference type="RefSeq" id="WP_115331641.1">
    <property type="nucleotide sequence ID" value="NZ_CAAAHP010000002.1"/>
</dbReference>
<dbReference type="GO" id="GO:0006303">
    <property type="term" value="P:double-strand break repair via nonhomologous end joining"/>
    <property type="evidence" value="ECO:0007669"/>
    <property type="project" value="UniProtKB-UniRule"/>
</dbReference>
<protein>
    <recommendedName>
        <fullName evidence="2">Non-homologous end joining protein Ku</fullName>
    </recommendedName>
</protein>
<dbReference type="FunFam" id="2.40.290.10:FF:000004">
    <property type="entry name" value="Non-homologous end joining protein Ku"/>
    <property type="match status" value="1"/>
</dbReference>
<dbReference type="Gene3D" id="2.40.290.10">
    <property type="match status" value="1"/>
</dbReference>
<accession>A0A378JMU5</accession>
<keyword evidence="5" id="KW-1185">Reference proteome</keyword>
<evidence type="ECO:0000256" key="2">
    <source>
        <dbReference type="HAMAP-Rule" id="MF_01875"/>
    </source>
</evidence>
<dbReference type="AlphaFoldDB" id="A0A378JMU5"/>
<dbReference type="GO" id="GO:0006310">
    <property type="term" value="P:DNA recombination"/>
    <property type="evidence" value="ECO:0007669"/>
    <property type="project" value="UniProtKB-KW"/>
</dbReference>
<evidence type="ECO:0000259" key="3">
    <source>
        <dbReference type="SMART" id="SM00559"/>
    </source>
</evidence>
<dbReference type="PIRSF" id="PIRSF006493">
    <property type="entry name" value="Prok_Ku"/>
    <property type="match status" value="1"/>
</dbReference>
<dbReference type="PANTHER" id="PTHR41251:SF1">
    <property type="entry name" value="NON-HOMOLOGOUS END JOINING PROTEIN KU"/>
    <property type="match status" value="1"/>
</dbReference>
<evidence type="ECO:0000313" key="5">
    <source>
        <dbReference type="Proteomes" id="UP000254794"/>
    </source>
</evidence>
<evidence type="ECO:0000313" key="4">
    <source>
        <dbReference type="EMBL" id="STX52051.1"/>
    </source>
</evidence>
<dbReference type="PANTHER" id="PTHR41251">
    <property type="entry name" value="NON-HOMOLOGOUS END JOINING PROTEIN KU"/>
    <property type="match status" value="1"/>
</dbReference>
<sequence>MTKPVWKGYISFGLVAIPVNLYPVEKKNELRFHLLDARDQSRVRYERVNAETGKEVPWDEIVKAYEFQKGSYVVLDDEDFKHAAPEAFKSIDIEEFVDLSDISSLYFDRPYYMVPDSSNKKAYVLLREALKKTEKVGIAKIVIRNREYLTLILPHEEALILYVIRYHQEIRSENEFDFPNEGLKAYHINDREIKIATDLIHEMSAKWKPEKYHDEYRDALMKWIEEKKSTKTTKRKAEEPTEKNDDLIDFMTLLKNSLKNTSRRSTSKDEKKSR</sequence>
<reference evidence="4 5" key="1">
    <citation type="submission" date="2018-06" db="EMBL/GenBank/DDBJ databases">
        <authorList>
            <consortium name="Pathogen Informatics"/>
            <person name="Doyle S."/>
        </authorList>
    </citation>
    <scope>NUCLEOTIDE SEQUENCE [LARGE SCALE GENOMIC DNA]</scope>
    <source>
        <strain evidence="4 5">NCTC13316</strain>
    </source>
</reference>
<dbReference type="SMART" id="SM00559">
    <property type="entry name" value="Ku78"/>
    <property type="match status" value="1"/>
</dbReference>
<dbReference type="HAMAP" id="MF_01875">
    <property type="entry name" value="Prokaryotic_Ku"/>
    <property type="match status" value="1"/>
</dbReference>
<dbReference type="Proteomes" id="UP000254794">
    <property type="component" value="Unassembled WGS sequence"/>
</dbReference>
<proteinExistence type="inferred from homology"/>
<comment type="similarity">
    <text evidence="2">Belongs to the prokaryotic Ku family.</text>
</comment>
<dbReference type="EMBL" id="UGOD01000001">
    <property type="protein sequence ID" value="STX52051.1"/>
    <property type="molecule type" value="Genomic_DNA"/>
</dbReference>
<dbReference type="InterPro" id="IPR006164">
    <property type="entry name" value="DNA_bd_Ku70/Ku80"/>
</dbReference>
<dbReference type="InterPro" id="IPR016194">
    <property type="entry name" value="SPOC-like_C_dom_sf"/>
</dbReference>